<feature type="compositionally biased region" description="Low complexity" evidence="6">
    <location>
        <begin position="150"/>
        <end position="164"/>
    </location>
</feature>
<feature type="region of interest" description="Disordered" evidence="6">
    <location>
        <begin position="128"/>
        <end position="238"/>
    </location>
</feature>
<proteinExistence type="predicted"/>
<dbReference type="Gene3D" id="1.10.220.150">
    <property type="entry name" value="Arf GTPase activating protein"/>
    <property type="match status" value="1"/>
</dbReference>
<name>A0A0X8HRB6_9SACH</name>
<evidence type="ECO:0000256" key="6">
    <source>
        <dbReference type="SAM" id="MobiDB-lite"/>
    </source>
</evidence>
<accession>A0A0X8HRB6</accession>
<dbReference type="SUPFAM" id="SSF57863">
    <property type="entry name" value="ArfGap/RecO-like zinc finger"/>
    <property type="match status" value="1"/>
</dbReference>
<dbReference type="InterPro" id="IPR051718">
    <property type="entry name" value="ARF_GTPase-activating"/>
</dbReference>
<feature type="domain" description="GATA-type" evidence="7">
    <location>
        <begin position="16"/>
        <end position="56"/>
    </location>
</feature>
<dbReference type="GO" id="GO:0006355">
    <property type="term" value="P:regulation of DNA-templated transcription"/>
    <property type="evidence" value="ECO:0007669"/>
    <property type="project" value="InterPro"/>
</dbReference>
<dbReference type="GO" id="GO:0008270">
    <property type="term" value="F:zinc ion binding"/>
    <property type="evidence" value="ECO:0007669"/>
    <property type="project" value="UniProtKB-KW"/>
</dbReference>
<dbReference type="GO" id="GO:0005096">
    <property type="term" value="F:GTPase activator activity"/>
    <property type="evidence" value="ECO:0007669"/>
    <property type="project" value="UniProtKB-KW"/>
</dbReference>
<dbReference type="Proteomes" id="UP000243052">
    <property type="component" value="Chromosome iii"/>
</dbReference>
<dbReference type="FunFam" id="1.10.220.150:FF:000009">
    <property type="entry name" value="stromal membrane-associated protein 1 isoform X1"/>
    <property type="match status" value="1"/>
</dbReference>
<dbReference type="GO" id="GO:0006888">
    <property type="term" value="P:endoplasmic reticulum to Golgi vesicle-mediated transport"/>
    <property type="evidence" value="ECO:0007669"/>
    <property type="project" value="TreeGrafter"/>
</dbReference>
<reference evidence="9 10" key="1">
    <citation type="submission" date="2016-01" db="EMBL/GenBank/DDBJ databases">
        <title>Genome sequence of the yeast Holleya sinecauda.</title>
        <authorList>
            <person name="Dietrich F.S."/>
        </authorList>
    </citation>
    <scope>NUCLEOTIDE SEQUENCE [LARGE SCALE GENOMIC DNA]</scope>
    <source>
        <strain evidence="9 10">ATCC 58844</strain>
    </source>
</reference>
<keyword evidence="1" id="KW-0343">GTPase activation</keyword>
<protein>
    <submittedName>
        <fullName evidence="9">HCL146Cp</fullName>
    </submittedName>
</protein>
<keyword evidence="4" id="KW-0862">Zinc</keyword>
<feature type="compositionally biased region" description="Pro residues" evidence="6">
    <location>
        <begin position="217"/>
        <end position="231"/>
    </location>
</feature>
<dbReference type="PANTHER" id="PTHR45705:SF1">
    <property type="entry name" value="FI20236P1"/>
    <property type="match status" value="1"/>
</dbReference>
<evidence type="ECO:0000256" key="5">
    <source>
        <dbReference type="PROSITE-ProRule" id="PRU00094"/>
    </source>
</evidence>
<dbReference type="RefSeq" id="XP_017987001.1">
    <property type="nucleotide sequence ID" value="XM_018131111.1"/>
</dbReference>
<evidence type="ECO:0000313" key="9">
    <source>
        <dbReference type="EMBL" id="AMD20005.1"/>
    </source>
</evidence>
<dbReference type="InterPro" id="IPR000679">
    <property type="entry name" value="Znf_GATA"/>
</dbReference>
<sequence>MTSVEVKKALEQLLRDPDNQKCADCKALSHPRWSSWSLGVFVCIKCAGFHRSLGTHISKVKSVDLDTWKEEHLRQLVYFGNNRNANAVFESALGGGTYMPDQSKVGQFIKTKYELRKWYGKPAVASTSPSLLDMEKSPKEIEGKDGRHVTSSASSTPDSKTSRSPVSTSMMRNISPVSSRAQQQQQQQQLPANNSRPDLKKSILSLYSKPKTSQSLSPPPASVPISAPPSFNPHNSTVSLEDNELFKNVWT</sequence>
<evidence type="ECO:0000256" key="1">
    <source>
        <dbReference type="ARBA" id="ARBA00022468"/>
    </source>
</evidence>
<keyword evidence="10" id="KW-1185">Reference proteome</keyword>
<evidence type="ECO:0000259" key="7">
    <source>
        <dbReference type="PROSITE" id="PS50114"/>
    </source>
</evidence>
<dbReference type="InterPro" id="IPR001164">
    <property type="entry name" value="ArfGAP_dom"/>
</dbReference>
<evidence type="ECO:0000259" key="8">
    <source>
        <dbReference type="PROSITE" id="PS50115"/>
    </source>
</evidence>
<dbReference type="GO" id="GO:0005737">
    <property type="term" value="C:cytoplasm"/>
    <property type="evidence" value="ECO:0007669"/>
    <property type="project" value="TreeGrafter"/>
</dbReference>
<organism evidence="9 10">
    <name type="scientific">Eremothecium sinecaudum</name>
    <dbReference type="NCBI Taxonomy" id="45286"/>
    <lineage>
        <taxon>Eukaryota</taxon>
        <taxon>Fungi</taxon>
        <taxon>Dikarya</taxon>
        <taxon>Ascomycota</taxon>
        <taxon>Saccharomycotina</taxon>
        <taxon>Saccharomycetes</taxon>
        <taxon>Saccharomycetales</taxon>
        <taxon>Saccharomycetaceae</taxon>
        <taxon>Eremothecium</taxon>
    </lineage>
</organism>
<dbReference type="InterPro" id="IPR038508">
    <property type="entry name" value="ArfGAP_dom_sf"/>
</dbReference>
<evidence type="ECO:0000256" key="4">
    <source>
        <dbReference type="ARBA" id="ARBA00022833"/>
    </source>
</evidence>
<keyword evidence="3 5" id="KW-0863">Zinc-finger</keyword>
<dbReference type="EMBL" id="CP014243">
    <property type="protein sequence ID" value="AMD20005.1"/>
    <property type="molecule type" value="Genomic_DNA"/>
</dbReference>
<dbReference type="STRING" id="45286.A0A0X8HRB6"/>
<dbReference type="PRINTS" id="PR00405">
    <property type="entry name" value="REVINTRACTNG"/>
</dbReference>
<dbReference type="PROSITE" id="PS50114">
    <property type="entry name" value="GATA_ZN_FINGER_2"/>
    <property type="match status" value="1"/>
</dbReference>
<dbReference type="PANTHER" id="PTHR45705">
    <property type="entry name" value="FI20236P1"/>
    <property type="match status" value="1"/>
</dbReference>
<dbReference type="AlphaFoldDB" id="A0A0X8HRB6"/>
<dbReference type="GeneID" id="28723236"/>
<evidence type="ECO:0000256" key="2">
    <source>
        <dbReference type="ARBA" id="ARBA00022723"/>
    </source>
</evidence>
<evidence type="ECO:0000256" key="3">
    <source>
        <dbReference type="ARBA" id="ARBA00022771"/>
    </source>
</evidence>
<gene>
    <name evidence="9" type="ORF">AW171_hschr31873</name>
</gene>
<feature type="compositionally biased region" description="Basic and acidic residues" evidence="6">
    <location>
        <begin position="133"/>
        <end position="148"/>
    </location>
</feature>
<dbReference type="PROSITE" id="PS50115">
    <property type="entry name" value="ARFGAP"/>
    <property type="match status" value="1"/>
</dbReference>
<dbReference type="GO" id="GO:0043565">
    <property type="term" value="F:sequence-specific DNA binding"/>
    <property type="evidence" value="ECO:0007669"/>
    <property type="project" value="InterPro"/>
</dbReference>
<dbReference type="InterPro" id="IPR037278">
    <property type="entry name" value="ARFGAP/RecO"/>
</dbReference>
<dbReference type="SMART" id="SM00105">
    <property type="entry name" value="ArfGap"/>
    <property type="match status" value="1"/>
</dbReference>
<dbReference type="OrthoDB" id="10266696at2759"/>
<feature type="domain" description="Arf-GAP" evidence="8">
    <location>
        <begin position="7"/>
        <end position="118"/>
    </location>
</feature>
<evidence type="ECO:0000313" key="10">
    <source>
        <dbReference type="Proteomes" id="UP000243052"/>
    </source>
</evidence>
<dbReference type="Pfam" id="PF01412">
    <property type="entry name" value="ArfGap"/>
    <property type="match status" value="1"/>
</dbReference>
<dbReference type="GO" id="GO:0006891">
    <property type="term" value="P:intra-Golgi vesicle-mediated transport"/>
    <property type="evidence" value="ECO:0007669"/>
    <property type="project" value="TreeGrafter"/>
</dbReference>
<feature type="compositionally biased region" description="Polar residues" evidence="6">
    <location>
        <begin position="165"/>
        <end position="181"/>
    </location>
</feature>
<keyword evidence="2" id="KW-0479">Metal-binding</keyword>